<sequence length="94" mass="10409">MRAAIHSAIVTPRGSHRTGAGAVFAKRLPIVRGCGSRAIIFLVNFMIAISLSLFVHVVACHICLSFYILRQILELSRDIAYLRMAQKKNISQAE</sequence>
<evidence type="ECO:0000313" key="3">
    <source>
        <dbReference type="Proteomes" id="UP000199582"/>
    </source>
</evidence>
<keyword evidence="1" id="KW-0472">Membrane</keyword>
<accession>A0A1H7S6B6</accession>
<gene>
    <name evidence="2" type="ORF">SAMN05443999_10730</name>
</gene>
<keyword evidence="1" id="KW-1133">Transmembrane helix</keyword>
<dbReference type="Proteomes" id="UP000199582">
    <property type="component" value="Unassembled WGS sequence"/>
</dbReference>
<dbReference type="EMBL" id="FOAG01000007">
    <property type="protein sequence ID" value="SEL68191.1"/>
    <property type="molecule type" value="Genomic_DNA"/>
</dbReference>
<dbReference type="AlphaFoldDB" id="A0A1H7S6B6"/>
<organism evidence="2 3">
    <name type="scientific">Roseovarius azorensis</name>
    <dbReference type="NCBI Taxonomy" id="1287727"/>
    <lineage>
        <taxon>Bacteria</taxon>
        <taxon>Pseudomonadati</taxon>
        <taxon>Pseudomonadota</taxon>
        <taxon>Alphaproteobacteria</taxon>
        <taxon>Rhodobacterales</taxon>
        <taxon>Roseobacteraceae</taxon>
        <taxon>Roseovarius</taxon>
    </lineage>
</organism>
<name>A0A1H7S6B6_9RHOB</name>
<feature type="transmembrane region" description="Helical" evidence="1">
    <location>
        <begin position="38"/>
        <end position="69"/>
    </location>
</feature>
<protein>
    <submittedName>
        <fullName evidence="2">Uncharacterized protein</fullName>
    </submittedName>
</protein>
<dbReference type="STRING" id="1287727.SAMN05443999_10730"/>
<evidence type="ECO:0000313" key="2">
    <source>
        <dbReference type="EMBL" id="SEL68191.1"/>
    </source>
</evidence>
<reference evidence="2 3" key="1">
    <citation type="submission" date="2016-10" db="EMBL/GenBank/DDBJ databases">
        <authorList>
            <person name="de Groot N.N."/>
        </authorList>
    </citation>
    <scope>NUCLEOTIDE SEQUENCE [LARGE SCALE GENOMIC DNA]</scope>
    <source>
        <strain evidence="2 3">DSM 100674</strain>
    </source>
</reference>
<evidence type="ECO:0000256" key="1">
    <source>
        <dbReference type="SAM" id="Phobius"/>
    </source>
</evidence>
<keyword evidence="1" id="KW-0812">Transmembrane</keyword>
<proteinExistence type="predicted"/>
<keyword evidence="3" id="KW-1185">Reference proteome</keyword>